<keyword evidence="7" id="KW-0206">Cytoskeleton</keyword>
<keyword evidence="5" id="KW-0970">Cilium biogenesis/degradation</keyword>
<keyword evidence="4" id="KW-0677">Repeat</keyword>
<keyword evidence="6" id="KW-0969">Cilium</keyword>
<dbReference type="PANTHER" id="PTHR14920:SF0">
    <property type="entry name" value="WD REPEAT DOMAIN 19"/>
    <property type="match status" value="1"/>
</dbReference>
<keyword evidence="12" id="KW-1185">Reference proteome</keyword>
<dbReference type="Gramene" id="GBG61180">
    <property type="protein sequence ID" value="GBG61180"/>
    <property type="gene ID" value="CBR_g19256"/>
</dbReference>
<keyword evidence="8" id="KW-0966">Cell projection</keyword>
<dbReference type="Proteomes" id="UP000265515">
    <property type="component" value="Unassembled WGS sequence"/>
</dbReference>
<comment type="caution">
    <text evidence="11">The sequence shown here is derived from an EMBL/GenBank/DDBJ whole genome shotgun (WGS) entry which is preliminary data.</text>
</comment>
<dbReference type="PANTHER" id="PTHR14920">
    <property type="entry name" value="OSMOTIC AVOIDANCE ABNORMAL PROTEIN 1/WD REPEAT MEMBRANE PROTEIN"/>
    <property type="match status" value="1"/>
</dbReference>
<keyword evidence="2" id="KW-0963">Cytoplasm</keyword>
<evidence type="ECO:0000256" key="1">
    <source>
        <dbReference type="ARBA" id="ARBA00004120"/>
    </source>
</evidence>
<dbReference type="GO" id="GO:0060271">
    <property type="term" value="P:cilium assembly"/>
    <property type="evidence" value="ECO:0007669"/>
    <property type="project" value="TreeGrafter"/>
</dbReference>
<feature type="region of interest" description="Disordered" evidence="9">
    <location>
        <begin position="1"/>
        <end position="21"/>
    </location>
</feature>
<gene>
    <name evidence="11" type="ORF">CBR_g19256</name>
</gene>
<dbReference type="Pfam" id="PF23145">
    <property type="entry name" value="Zf_2nd_IFT121"/>
    <property type="match status" value="1"/>
</dbReference>
<reference evidence="11 12" key="1">
    <citation type="journal article" date="2018" name="Cell">
        <title>The Chara Genome: Secondary Complexity and Implications for Plant Terrestrialization.</title>
        <authorList>
            <person name="Nishiyama T."/>
            <person name="Sakayama H."/>
            <person name="Vries J.D."/>
            <person name="Buschmann H."/>
            <person name="Saint-Marcoux D."/>
            <person name="Ullrich K.K."/>
            <person name="Haas F.B."/>
            <person name="Vanderstraeten L."/>
            <person name="Becker D."/>
            <person name="Lang D."/>
            <person name="Vosolsobe S."/>
            <person name="Rombauts S."/>
            <person name="Wilhelmsson P.K.I."/>
            <person name="Janitza P."/>
            <person name="Kern R."/>
            <person name="Heyl A."/>
            <person name="Rumpler F."/>
            <person name="Villalobos L.I.A.C."/>
            <person name="Clay J.M."/>
            <person name="Skokan R."/>
            <person name="Toyoda A."/>
            <person name="Suzuki Y."/>
            <person name="Kagoshima H."/>
            <person name="Schijlen E."/>
            <person name="Tajeshwar N."/>
            <person name="Catarino B."/>
            <person name="Hetherington A.J."/>
            <person name="Saltykova A."/>
            <person name="Bonnot C."/>
            <person name="Breuninger H."/>
            <person name="Symeonidi A."/>
            <person name="Radhakrishnan G.V."/>
            <person name="Van Nieuwerburgh F."/>
            <person name="Deforce D."/>
            <person name="Chang C."/>
            <person name="Karol K.G."/>
            <person name="Hedrich R."/>
            <person name="Ulvskov P."/>
            <person name="Glockner G."/>
            <person name="Delwiche C.F."/>
            <person name="Petrasek J."/>
            <person name="Van de Peer Y."/>
            <person name="Friml J."/>
            <person name="Beilby M."/>
            <person name="Dolan L."/>
            <person name="Kohara Y."/>
            <person name="Sugano S."/>
            <person name="Fujiyama A."/>
            <person name="Delaux P.-M."/>
            <person name="Quint M."/>
            <person name="TheiBen G."/>
            <person name="Hagemann M."/>
            <person name="Harholt J."/>
            <person name="Dunand C."/>
            <person name="Zachgo S."/>
            <person name="Langdale J."/>
            <person name="Maumus F."/>
            <person name="Straeten D.V.D."/>
            <person name="Gould S.B."/>
            <person name="Rensing S.A."/>
        </authorList>
    </citation>
    <scope>NUCLEOTIDE SEQUENCE [LARGE SCALE GENOMIC DNA]</scope>
    <source>
        <strain evidence="11 12">S276</strain>
    </source>
</reference>
<evidence type="ECO:0000256" key="4">
    <source>
        <dbReference type="ARBA" id="ARBA00022737"/>
    </source>
</evidence>
<feature type="domain" description="IFT121-like zinc finger" evidence="10">
    <location>
        <begin position="790"/>
        <end position="836"/>
    </location>
</feature>
<feature type="compositionally biased region" description="Polar residues" evidence="9">
    <location>
        <begin position="398"/>
        <end position="418"/>
    </location>
</feature>
<evidence type="ECO:0000256" key="9">
    <source>
        <dbReference type="SAM" id="MobiDB-lite"/>
    </source>
</evidence>
<evidence type="ECO:0000256" key="2">
    <source>
        <dbReference type="ARBA" id="ARBA00022490"/>
    </source>
</evidence>
<sequence length="874" mass="97485">METVREVNRSPPRAPELTSDDDNRLKELVRMCYHDGVMPIDIDPGEMTVEGREVRFKVNVTLDQAKIAWLKEHTVTFIFRAGARFLPRNVKDDVVRAYEDKQVADGSFEAVSFQRGKIKIESPNVISYVAKSREIAIWLVNKGSDELMVGSQRYVFEFKPWLTKAQLLAQRRVEDEQNFWVVAVQVPLDAFFYLEVQIRRVVGPVLRSHPPEQDRMVNIKFDIAPRSSAMATSQAAMHVPSMPTSSVLNPTFSPGLMSYPSYSHLPGAGLSQAFQGWNMSVPPPWSMRPMQYGLLQQYGRTHPSAFTSYMPAQNHMGGYSMAFAESSPIIRRVQPTSDTPMTSVAPIGGQGSMISARPSSNAIPGGSRSRNSTPGKQQRLDQEGSFVSGDGVAEAEHSATSSQGSGEQLSTTGIPGQKTTRRRIPVALSKGQLSDIENHILPFFCVAIRHTIGVVAFADNDGVPNMARSVEGAAMVTKFCKEAGDYRGAIEFLLMNKRNAEGFELAQQHDEMDTYAKFLGDSAQHEEYTKLARYYESKGNFTSAADMYQKCGQPKQALKLYLRYGTPQDIEKAIAMVGKLNDDSLTSQLADFLMGEMDGMEKNHNYLFRLHMALGNYDQAAKTAVIIARQEQELGNYKLAHTQLLETYLELQKQGKSPPSELVRQLMLLHSYVIVKTLVKLGDHESSARMLIRVARNISKFPAHIVPILTSTVIECQRSGLKNTAFQYASMLMRSEYRSSIAPAYKRKIENIVRKPDKSEAEDPLSPCPFCEMLIPETQLECPSCRNTIPYCIASGRHMVLNNWSNCPFCRFPALASELLKVVSAEKMCPMCQHPLIPADVQKIDDPSPILKRMTGSAPPPPTEKISNEAVLKQ</sequence>
<evidence type="ECO:0000256" key="5">
    <source>
        <dbReference type="ARBA" id="ARBA00022794"/>
    </source>
</evidence>
<evidence type="ECO:0000313" key="12">
    <source>
        <dbReference type="Proteomes" id="UP000265515"/>
    </source>
</evidence>
<feature type="region of interest" description="Disordered" evidence="9">
    <location>
        <begin position="334"/>
        <end position="422"/>
    </location>
</feature>
<dbReference type="InterPro" id="IPR056170">
    <property type="entry name" value="Znf_IFT121-like"/>
</dbReference>
<dbReference type="GO" id="GO:0005929">
    <property type="term" value="C:cilium"/>
    <property type="evidence" value="ECO:0007669"/>
    <property type="project" value="TreeGrafter"/>
</dbReference>
<dbReference type="STRING" id="69332.A0A388JTS2"/>
<accession>A0A388JTS2</accession>
<evidence type="ECO:0000256" key="6">
    <source>
        <dbReference type="ARBA" id="ARBA00023069"/>
    </source>
</evidence>
<organism evidence="11 12">
    <name type="scientific">Chara braunii</name>
    <name type="common">Braun's stonewort</name>
    <dbReference type="NCBI Taxonomy" id="69332"/>
    <lineage>
        <taxon>Eukaryota</taxon>
        <taxon>Viridiplantae</taxon>
        <taxon>Streptophyta</taxon>
        <taxon>Charophyceae</taxon>
        <taxon>Charales</taxon>
        <taxon>Characeae</taxon>
        <taxon>Chara</taxon>
    </lineage>
</organism>
<feature type="compositionally biased region" description="Polar residues" evidence="9">
    <location>
        <begin position="357"/>
        <end position="376"/>
    </location>
</feature>
<comment type="subcellular location">
    <subcellularLocation>
        <location evidence="1">Cytoplasm</location>
        <location evidence="1">Cytoskeleton</location>
        <location evidence="1">Cilium basal body</location>
    </subcellularLocation>
</comment>
<proteinExistence type="predicted"/>
<dbReference type="AlphaFoldDB" id="A0A388JTS2"/>
<evidence type="ECO:0000313" key="11">
    <source>
        <dbReference type="EMBL" id="GBG61180.1"/>
    </source>
</evidence>
<dbReference type="OrthoDB" id="10250638at2759"/>
<keyword evidence="3" id="KW-0853">WD repeat</keyword>
<evidence type="ECO:0000256" key="7">
    <source>
        <dbReference type="ARBA" id="ARBA00023212"/>
    </source>
</evidence>
<dbReference type="InterPro" id="IPR040379">
    <property type="entry name" value="WDR19/dyf-2"/>
</dbReference>
<feature type="region of interest" description="Disordered" evidence="9">
    <location>
        <begin position="847"/>
        <end position="874"/>
    </location>
</feature>
<protein>
    <recommendedName>
        <fullName evidence="10">IFT121-like zinc finger domain-containing protein</fullName>
    </recommendedName>
</protein>
<dbReference type="EMBL" id="BFEA01000017">
    <property type="protein sequence ID" value="GBG61180.1"/>
    <property type="molecule type" value="Genomic_DNA"/>
</dbReference>
<evidence type="ECO:0000256" key="3">
    <source>
        <dbReference type="ARBA" id="ARBA00022574"/>
    </source>
</evidence>
<evidence type="ECO:0000256" key="8">
    <source>
        <dbReference type="ARBA" id="ARBA00023273"/>
    </source>
</evidence>
<evidence type="ECO:0000259" key="10">
    <source>
        <dbReference type="Pfam" id="PF23145"/>
    </source>
</evidence>
<name>A0A388JTS2_CHABU</name>
<dbReference type="GO" id="GO:0030991">
    <property type="term" value="C:intraciliary transport particle A"/>
    <property type="evidence" value="ECO:0007669"/>
    <property type="project" value="TreeGrafter"/>
</dbReference>
<dbReference type="Gene3D" id="1.25.40.470">
    <property type="match status" value="1"/>
</dbReference>
<dbReference type="GO" id="GO:0035721">
    <property type="term" value="P:intraciliary retrograde transport"/>
    <property type="evidence" value="ECO:0007669"/>
    <property type="project" value="InterPro"/>
</dbReference>